<dbReference type="InterPro" id="IPR002110">
    <property type="entry name" value="Ankyrin_rpt"/>
</dbReference>
<proteinExistence type="predicted"/>
<evidence type="ECO:0000313" key="2">
    <source>
        <dbReference type="EMBL" id="KTD67195.1"/>
    </source>
</evidence>
<dbReference type="Gene3D" id="1.25.40.20">
    <property type="entry name" value="Ankyrin repeat-containing domain"/>
    <property type="match status" value="1"/>
</dbReference>
<dbReference type="OrthoDB" id="5654434at2"/>
<dbReference type="PATRIC" id="fig|947033.5.peg.3616"/>
<dbReference type="Pfam" id="PF12796">
    <property type="entry name" value="Ank_2"/>
    <property type="match status" value="1"/>
</dbReference>
<sequence>MSFSKNIRANEEVDIVLVLGPEEKSHQFFKQFKDYCDRNNLKYAILGDGKSPINLDDIQQLPKAKHVAIAGHGHINPSANRHEIALGGHPDKDSLDVIKKVQKQTGAKNIVLTSCFGGKVVDQLRESTQRELLEGTSFFVSSDNDEPTMIEDSLNIIDIYVKKIKSDRNVPLVDVVKDAITTAPLTMVFAHQPEDQDNGRPSPVETHTIRRTDRLLYRDARKLCEYQHNLFHDFINQLVLGGKAPSFVKELRSFYSNFSTYLQQLGTSTKAKLFDFTMTTQVLEKYQNSSFVNYVSLNDAKVLNFLLANHINAPENLLFQAITQRNSDSIEVVRVLLNYLDANSFGKSSTKETPLSAALNDRKIEIVKTLISAGADIYRADGYGDVPDEQMKRQMQIYKDVFPELVNEAHNLFKKAMKLSSSGEYQIPNALIKAHQNFKSVCEKENNMDFFNGKASSPINKKVFYAFQDYLKCLNDPVLQNKMEHDHSHKTKHFKSTLVELREIDSASKADELLIVIDRIIQNKDWGSLTLLGSKPKSIIEIEEVLNAEMTSCQKLERIQKICSATHAHSNFDVFISKLRGRDDFTNELYDILADIVPTDENSISNVINRLNDLQPPLAMTL</sequence>
<gene>
    <name evidence="2" type="ORF">Lste_3401</name>
</gene>
<evidence type="ECO:0000256" key="1">
    <source>
        <dbReference type="PROSITE-ProRule" id="PRU00023"/>
    </source>
</evidence>
<dbReference type="SUPFAM" id="SSF48403">
    <property type="entry name" value="Ankyrin repeat"/>
    <property type="match status" value="1"/>
</dbReference>
<comment type="caution">
    <text evidence="2">The sequence shown here is derived from an EMBL/GenBank/DDBJ whole genome shotgun (WGS) entry which is preliminary data.</text>
</comment>
<protein>
    <submittedName>
        <fullName evidence="2">Ankyrin repeats (3 copies)</fullName>
    </submittedName>
</protein>
<dbReference type="PROSITE" id="PS50297">
    <property type="entry name" value="ANK_REP_REGION"/>
    <property type="match status" value="1"/>
</dbReference>
<keyword evidence="3" id="KW-1185">Reference proteome</keyword>
<keyword evidence="1" id="KW-0040">ANK repeat</keyword>
<reference evidence="2 3" key="1">
    <citation type="submission" date="2015-11" db="EMBL/GenBank/DDBJ databases">
        <title>Genomic analysis of 38 Legionella species identifies large and diverse effector repertoires.</title>
        <authorList>
            <person name="Burstein D."/>
            <person name="Amaro F."/>
            <person name="Zusman T."/>
            <person name="Lifshitz Z."/>
            <person name="Cohen O."/>
            <person name="Gilbert J.A."/>
            <person name="Pupko T."/>
            <person name="Shuman H.A."/>
            <person name="Segal G."/>
        </authorList>
    </citation>
    <scope>NUCLEOTIDE SEQUENCE [LARGE SCALE GENOMIC DNA]</scope>
    <source>
        <strain evidence="2 3">IMVS3376</strain>
    </source>
</reference>
<evidence type="ECO:0000313" key="3">
    <source>
        <dbReference type="Proteomes" id="UP000054926"/>
    </source>
</evidence>
<dbReference type="Proteomes" id="UP000054926">
    <property type="component" value="Unassembled WGS sequence"/>
</dbReference>
<dbReference type="InterPro" id="IPR036770">
    <property type="entry name" value="Ankyrin_rpt-contain_sf"/>
</dbReference>
<accession>A0A0W0ZDG0</accession>
<dbReference type="PROSITE" id="PS50088">
    <property type="entry name" value="ANK_REPEAT"/>
    <property type="match status" value="1"/>
</dbReference>
<organism evidence="2 3">
    <name type="scientific">Legionella steelei</name>
    <dbReference type="NCBI Taxonomy" id="947033"/>
    <lineage>
        <taxon>Bacteria</taxon>
        <taxon>Pseudomonadati</taxon>
        <taxon>Pseudomonadota</taxon>
        <taxon>Gammaproteobacteria</taxon>
        <taxon>Legionellales</taxon>
        <taxon>Legionellaceae</taxon>
        <taxon>Legionella</taxon>
    </lineage>
</organism>
<feature type="repeat" description="ANK" evidence="1">
    <location>
        <begin position="350"/>
        <end position="382"/>
    </location>
</feature>
<name>A0A0W0ZDG0_9GAMM</name>
<dbReference type="EMBL" id="LNYY01000021">
    <property type="protein sequence ID" value="KTD67195.1"/>
    <property type="molecule type" value="Genomic_DNA"/>
</dbReference>
<dbReference type="AlphaFoldDB" id="A0A0W0ZDG0"/>